<dbReference type="OMA" id="VRPRCIR"/>
<protein>
    <submittedName>
        <fullName evidence="2">Uncharacterized protein</fullName>
    </submittedName>
</protein>
<proteinExistence type="predicted"/>
<feature type="compositionally biased region" description="Low complexity" evidence="1">
    <location>
        <begin position="103"/>
        <end position="126"/>
    </location>
</feature>
<accession>B8AJG3</accession>
<gene>
    <name evidence="2" type="ORF">OsI_09132</name>
</gene>
<feature type="region of interest" description="Disordered" evidence="1">
    <location>
        <begin position="54"/>
        <end position="143"/>
    </location>
</feature>
<dbReference type="Proteomes" id="UP000007015">
    <property type="component" value="Chromosome 2"/>
</dbReference>
<evidence type="ECO:0000256" key="1">
    <source>
        <dbReference type="SAM" id="MobiDB-lite"/>
    </source>
</evidence>
<feature type="compositionally biased region" description="Basic residues" evidence="1">
    <location>
        <begin position="130"/>
        <end position="143"/>
    </location>
</feature>
<feature type="compositionally biased region" description="Basic residues" evidence="1">
    <location>
        <begin position="75"/>
        <end position="93"/>
    </location>
</feature>
<dbReference type="HOGENOM" id="CLU_1680806_0_0_1"/>
<evidence type="ECO:0000313" key="2">
    <source>
        <dbReference type="EMBL" id="EEC74093.1"/>
    </source>
</evidence>
<evidence type="ECO:0000313" key="3">
    <source>
        <dbReference type="Proteomes" id="UP000007015"/>
    </source>
</evidence>
<reference evidence="2 3" key="1">
    <citation type="journal article" date="2005" name="PLoS Biol.">
        <title>The genomes of Oryza sativa: a history of duplications.</title>
        <authorList>
            <person name="Yu J."/>
            <person name="Wang J."/>
            <person name="Lin W."/>
            <person name="Li S."/>
            <person name="Li H."/>
            <person name="Zhou J."/>
            <person name="Ni P."/>
            <person name="Dong W."/>
            <person name="Hu S."/>
            <person name="Zeng C."/>
            <person name="Zhang J."/>
            <person name="Zhang Y."/>
            <person name="Li R."/>
            <person name="Xu Z."/>
            <person name="Li S."/>
            <person name="Li X."/>
            <person name="Zheng H."/>
            <person name="Cong L."/>
            <person name="Lin L."/>
            <person name="Yin J."/>
            <person name="Geng J."/>
            <person name="Li G."/>
            <person name="Shi J."/>
            <person name="Liu J."/>
            <person name="Lv H."/>
            <person name="Li J."/>
            <person name="Wang J."/>
            <person name="Deng Y."/>
            <person name="Ran L."/>
            <person name="Shi X."/>
            <person name="Wang X."/>
            <person name="Wu Q."/>
            <person name="Li C."/>
            <person name="Ren X."/>
            <person name="Wang J."/>
            <person name="Wang X."/>
            <person name="Li D."/>
            <person name="Liu D."/>
            <person name="Zhang X."/>
            <person name="Ji Z."/>
            <person name="Zhao W."/>
            <person name="Sun Y."/>
            <person name="Zhang Z."/>
            <person name="Bao J."/>
            <person name="Han Y."/>
            <person name="Dong L."/>
            <person name="Ji J."/>
            <person name="Chen P."/>
            <person name="Wu S."/>
            <person name="Liu J."/>
            <person name="Xiao Y."/>
            <person name="Bu D."/>
            <person name="Tan J."/>
            <person name="Yang L."/>
            <person name="Ye C."/>
            <person name="Zhang J."/>
            <person name="Xu J."/>
            <person name="Zhou Y."/>
            <person name="Yu Y."/>
            <person name="Zhang B."/>
            <person name="Zhuang S."/>
            <person name="Wei H."/>
            <person name="Liu B."/>
            <person name="Lei M."/>
            <person name="Yu H."/>
            <person name="Li Y."/>
            <person name="Xu H."/>
            <person name="Wei S."/>
            <person name="He X."/>
            <person name="Fang L."/>
            <person name="Zhang Z."/>
            <person name="Zhang Y."/>
            <person name="Huang X."/>
            <person name="Su Z."/>
            <person name="Tong W."/>
            <person name="Li J."/>
            <person name="Tong Z."/>
            <person name="Li S."/>
            <person name="Ye J."/>
            <person name="Wang L."/>
            <person name="Fang L."/>
            <person name="Lei T."/>
            <person name="Chen C."/>
            <person name="Chen H."/>
            <person name="Xu Z."/>
            <person name="Li H."/>
            <person name="Huang H."/>
            <person name="Zhang F."/>
            <person name="Xu H."/>
            <person name="Li N."/>
            <person name="Zhao C."/>
            <person name="Li S."/>
            <person name="Dong L."/>
            <person name="Huang Y."/>
            <person name="Li L."/>
            <person name="Xi Y."/>
            <person name="Qi Q."/>
            <person name="Li W."/>
            <person name="Zhang B."/>
            <person name="Hu W."/>
            <person name="Zhang Y."/>
            <person name="Tian X."/>
            <person name="Jiao Y."/>
            <person name="Liang X."/>
            <person name="Jin J."/>
            <person name="Gao L."/>
            <person name="Zheng W."/>
            <person name="Hao B."/>
            <person name="Liu S."/>
            <person name="Wang W."/>
            <person name="Yuan L."/>
            <person name="Cao M."/>
            <person name="McDermott J."/>
            <person name="Samudrala R."/>
            <person name="Wang J."/>
            <person name="Wong G.K."/>
            <person name="Yang H."/>
        </authorList>
    </citation>
    <scope>NUCLEOTIDE SEQUENCE [LARGE SCALE GENOMIC DNA]</scope>
    <source>
        <strain evidence="3">cv. 93-11</strain>
    </source>
</reference>
<sequence>MHEWAGYPLRSRRWSVEAPEPGQLIYNDSCNEVMSVGGVWHPSAVGEPQAVPVLSRPPSQPCCPMPRLEHGKDRRLLHHHHRTCQRRGRRRRTSGGDPRPRRPAGTEAARATGGAQARAQQWSSASPPHRPVRPRCIRAGRRVRSPAQIHIHIVTEY</sequence>
<organism evidence="2 3">
    <name type="scientific">Oryza sativa subsp. indica</name>
    <name type="common">Rice</name>
    <dbReference type="NCBI Taxonomy" id="39946"/>
    <lineage>
        <taxon>Eukaryota</taxon>
        <taxon>Viridiplantae</taxon>
        <taxon>Streptophyta</taxon>
        <taxon>Embryophyta</taxon>
        <taxon>Tracheophyta</taxon>
        <taxon>Spermatophyta</taxon>
        <taxon>Magnoliopsida</taxon>
        <taxon>Liliopsida</taxon>
        <taxon>Poales</taxon>
        <taxon>Poaceae</taxon>
        <taxon>BOP clade</taxon>
        <taxon>Oryzoideae</taxon>
        <taxon>Oryzeae</taxon>
        <taxon>Oryzinae</taxon>
        <taxon>Oryza</taxon>
        <taxon>Oryza sativa</taxon>
    </lineage>
</organism>
<dbReference type="EMBL" id="CM000127">
    <property type="protein sequence ID" value="EEC74093.1"/>
    <property type="molecule type" value="Genomic_DNA"/>
</dbReference>
<dbReference type="AlphaFoldDB" id="B8AJG3"/>
<dbReference type="Gramene" id="BGIOSGA009131-TA">
    <property type="protein sequence ID" value="BGIOSGA009131-PA"/>
    <property type="gene ID" value="BGIOSGA009131"/>
</dbReference>
<keyword evidence="3" id="KW-1185">Reference proteome</keyword>
<name>B8AJG3_ORYSI</name>